<evidence type="ECO:0000313" key="1">
    <source>
        <dbReference type="EMBL" id="PMP09983.1"/>
    </source>
</evidence>
<protein>
    <submittedName>
        <fullName evidence="1">Uncharacterized protein</fullName>
    </submittedName>
</protein>
<gene>
    <name evidence="1" type="ORF">BCS92_02320</name>
</gene>
<evidence type="ECO:0000313" key="2">
    <source>
        <dbReference type="Proteomes" id="UP000235579"/>
    </source>
</evidence>
<name>A0A2N7ND01_9VIBR</name>
<proteinExistence type="predicted"/>
<reference evidence="2" key="1">
    <citation type="submission" date="2016-07" db="EMBL/GenBank/DDBJ databases">
        <title>Nontailed viruses are major unrecognized killers of bacteria in the ocean.</title>
        <authorList>
            <person name="Kauffman K."/>
            <person name="Hussain F."/>
            <person name="Yang J."/>
            <person name="Arevalo P."/>
            <person name="Brown J."/>
            <person name="Cutler M."/>
            <person name="Kelly L."/>
            <person name="Polz M.F."/>
        </authorList>
    </citation>
    <scope>NUCLEOTIDE SEQUENCE [LARGE SCALE GENOMIC DNA]</scope>
    <source>
        <strain evidence="2">10N.222.48.A2</strain>
    </source>
</reference>
<organism evidence="1 2">
    <name type="scientific">Vibrio tasmaniensis</name>
    <dbReference type="NCBI Taxonomy" id="212663"/>
    <lineage>
        <taxon>Bacteria</taxon>
        <taxon>Pseudomonadati</taxon>
        <taxon>Pseudomonadota</taxon>
        <taxon>Gammaproteobacteria</taxon>
        <taxon>Vibrionales</taxon>
        <taxon>Vibrionaceae</taxon>
        <taxon>Vibrio</taxon>
    </lineage>
</organism>
<dbReference type="Proteomes" id="UP000235579">
    <property type="component" value="Unassembled WGS sequence"/>
</dbReference>
<comment type="caution">
    <text evidence="1">The sequence shown here is derived from an EMBL/GenBank/DDBJ whole genome shotgun (WGS) entry which is preliminary data.</text>
</comment>
<sequence length="63" mass="6934">MSIESLKTKSTSTTDPVALAKLQKNLERIIGLSKGSRDIKECVSGEVHNKPDYQVNPGFTFKP</sequence>
<dbReference type="EMBL" id="MDBP01000080">
    <property type="protein sequence ID" value="PMP09983.1"/>
    <property type="molecule type" value="Genomic_DNA"/>
</dbReference>
<dbReference type="AlphaFoldDB" id="A0A2N7ND01"/>
<accession>A0A2N7ND01</accession>